<dbReference type="RefSeq" id="WP_330133858.1">
    <property type="nucleotide sequence ID" value="NZ_JAUTXY010000005.1"/>
</dbReference>
<organism evidence="2 3">
    <name type="scientific">Rhodococcus artemisiae</name>
    <dbReference type="NCBI Taxonomy" id="714159"/>
    <lineage>
        <taxon>Bacteria</taxon>
        <taxon>Bacillati</taxon>
        <taxon>Actinomycetota</taxon>
        <taxon>Actinomycetes</taxon>
        <taxon>Mycobacteriales</taxon>
        <taxon>Nocardiaceae</taxon>
        <taxon>Rhodococcus</taxon>
    </lineage>
</organism>
<dbReference type="EMBL" id="JAUTXY010000005">
    <property type="protein sequence ID" value="MEE2058622.1"/>
    <property type="molecule type" value="Genomic_DNA"/>
</dbReference>
<evidence type="ECO:0000256" key="1">
    <source>
        <dbReference type="SAM" id="SignalP"/>
    </source>
</evidence>
<evidence type="ECO:0000313" key="2">
    <source>
        <dbReference type="EMBL" id="MEE2058622.1"/>
    </source>
</evidence>
<dbReference type="PROSITE" id="PS51257">
    <property type="entry name" value="PROKAR_LIPOPROTEIN"/>
    <property type="match status" value="1"/>
</dbReference>
<keyword evidence="3" id="KW-1185">Reference proteome</keyword>
<feature type="signal peptide" evidence="1">
    <location>
        <begin position="1"/>
        <end position="18"/>
    </location>
</feature>
<feature type="chain" id="PRO_5046199252" description="YD repeat-containing protein" evidence="1">
    <location>
        <begin position="19"/>
        <end position="199"/>
    </location>
</feature>
<sequence>MKRLVSALGALALLPALAACGSSDGTADAAESAPTSAVQSDSDPSVLTLDEVESMLAALEDMTGASRNEIRISAISYSPAGSLAVDALDPAAPTEFNQYIANIYTDRREIRPYDYGGADKYEALEATLFPAGEATPEIVHRAWEDSFTRVEGDPADLDASGPRVSRDRSGVVEIAVVNGPERDRQSVYYDAQGNFVEVS</sequence>
<comment type="caution">
    <text evidence="2">The sequence shown here is derived from an EMBL/GenBank/DDBJ whole genome shotgun (WGS) entry which is preliminary data.</text>
</comment>
<accession>A0ABU7LAQ5</accession>
<keyword evidence="1" id="KW-0732">Signal</keyword>
<gene>
    <name evidence="2" type="ORF">Q7514_13950</name>
</gene>
<evidence type="ECO:0000313" key="3">
    <source>
        <dbReference type="Proteomes" id="UP001336020"/>
    </source>
</evidence>
<name>A0ABU7LAQ5_9NOCA</name>
<dbReference type="Proteomes" id="UP001336020">
    <property type="component" value="Unassembled WGS sequence"/>
</dbReference>
<evidence type="ECO:0008006" key="4">
    <source>
        <dbReference type="Google" id="ProtNLM"/>
    </source>
</evidence>
<proteinExistence type="predicted"/>
<protein>
    <recommendedName>
        <fullName evidence="4">YD repeat-containing protein</fullName>
    </recommendedName>
</protein>
<reference evidence="2 3" key="1">
    <citation type="submission" date="2023-07" db="EMBL/GenBank/DDBJ databases">
        <authorList>
            <person name="Girao M."/>
            <person name="Carvalho M.F."/>
        </authorList>
    </citation>
    <scope>NUCLEOTIDE SEQUENCE [LARGE SCALE GENOMIC DNA]</scope>
    <source>
        <strain evidence="2 3">YIM65754</strain>
    </source>
</reference>